<protein>
    <submittedName>
        <fullName evidence="1">Uncharacterized protein</fullName>
    </submittedName>
</protein>
<sequence>MQSEELNIELEGLLNSLEPKHVELPTLEGVMAHHQSAAAKHYSEFVKE</sequence>
<keyword evidence="2" id="KW-1185">Reference proteome</keyword>
<proteinExistence type="predicted"/>
<dbReference type="GeneID" id="55004069"/>
<dbReference type="Proteomes" id="UP000268320">
    <property type="component" value="Genome"/>
</dbReference>
<reference evidence="1 2" key="1">
    <citation type="submission" date="2018-08" db="EMBL/GenBank/DDBJ databases">
        <title>Characterization and Complete Genome Sequence Analysis of a Lytic Bacteriophage FEC19 infecting Escherichia coli O157:H7.</title>
        <authorList>
            <person name="Fan C."/>
            <person name="Zhao C."/>
            <person name="Tie D."/>
            <person name="Sun Y."/>
        </authorList>
    </citation>
    <scope>NUCLEOTIDE SEQUENCE [LARGE SCALE GENOMIC DNA]</scope>
</reference>
<name>A0A386KML6_9CAUD</name>
<evidence type="ECO:0000313" key="1">
    <source>
        <dbReference type="EMBL" id="AYD85457.1"/>
    </source>
</evidence>
<accession>A0A386KML6</accession>
<dbReference type="KEGG" id="vg:55004069"/>
<dbReference type="EMBL" id="MH816966">
    <property type="protein sequence ID" value="AYD85457.1"/>
    <property type="molecule type" value="Genomic_DNA"/>
</dbReference>
<organism evidence="1 2">
    <name type="scientific">Escherichia phage FEC19</name>
    <dbReference type="NCBI Taxonomy" id="2315486"/>
    <lineage>
        <taxon>Viruses</taxon>
        <taxon>Duplodnaviria</taxon>
        <taxon>Heunggongvirae</taxon>
        <taxon>Uroviricota</taxon>
        <taxon>Caudoviricetes</taxon>
        <taxon>Lindbergviridae</taxon>
        <taxon>Wifcevirus</taxon>
        <taxon>Wifcevirus FEC19</taxon>
    </lineage>
</organism>
<dbReference type="RefSeq" id="YP_009812994.1">
    <property type="nucleotide sequence ID" value="NC_048073.1"/>
</dbReference>
<evidence type="ECO:0000313" key="2">
    <source>
        <dbReference type="Proteomes" id="UP000268320"/>
    </source>
</evidence>